<organism evidence="2 3">
    <name type="scientific">Candidatus Uhrbacteria bacterium RIFCSPLOWO2_02_FULL_48_12</name>
    <dbReference type="NCBI Taxonomy" id="1802407"/>
    <lineage>
        <taxon>Bacteria</taxon>
        <taxon>Candidatus Uhriibacteriota</taxon>
    </lineage>
</organism>
<accession>A0A1F7V893</accession>
<dbReference type="InterPro" id="IPR052930">
    <property type="entry name" value="TA_antitoxin_MntA"/>
</dbReference>
<dbReference type="EMBL" id="MGEP01000043">
    <property type="protein sequence ID" value="OGL86782.1"/>
    <property type="molecule type" value="Genomic_DNA"/>
</dbReference>
<gene>
    <name evidence="2" type="ORF">A3I40_03305</name>
</gene>
<dbReference type="PANTHER" id="PTHR43852:SF3">
    <property type="entry name" value="NUCLEOTIDYLTRANSFERASE"/>
    <property type="match status" value="1"/>
</dbReference>
<sequence>MVENLTLAELKISVLAAGIFLLERSCRELALWNLVKKGMLKAVMLQIDLQVDKMKPIIRELAQKYHLLLVVLFGSQARGKTHAQSDVDIAFLSASPMGLSDIAAMQFEFTQKLHLKNIELVDLRGASPLLLREVARQSVLLYEQEPLEFANFKIYAFKRFMEAKHLLNLRAASLEKFIQKHD</sequence>
<dbReference type="NCBIfam" id="NF047752">
    <property type="entry name" value="MntA_antitoxin"/>
    <property type="match status" value="1"/>
</dbReference>
<feature type="domain" description="Polymerase beta nucleotidyltransferase" evidence="1">
    <location>
        <begin position="58"/>
        <end position="145"/>
    </location>
</feature>
<dbReference type="PANTHER" id="PTHR43852">
    <property type="entry name" value="NUCLEOTIDYLTRANSFERASE"/>
    <property type="match status" value="1"/>
</dbReference>
<dbReference type="Pfam" id="PF18765">
    <property type="entry name" value="Polbeta"/>
    <property type="match status" value="1"/>
</dbReference>
<protein>
    <recommendedName>
        <fullName evidence="1">Polymerase beta nucleotidyltransferase domain-containing protein</fullName>
    </recommendedName>
</protein>
<dbReference type="InterPro" id="IPR043519">
    <property type="entry name" value="NT_sf"/>
</dbReference>
<comment type="caution">
    <text evidence="2">The sequence shown here is derived from an EMBL/GenBank/DDBJ whole genome shotgun (WGS) entry which is preliminary data.</text>
</comment>
<evidence type="ECO:0000313" key="3">
    <source>
        <dbReference type="Proteomes" id="UP000178723"/>
    </source>
</evidence>
<dbReference type="AlphaFoldDB" id="A0A1F7V893"/>
<dbReference type="Gene3D" id="3.30.460.10">
    <property type="entry name" value="Beta Polymerase, domain 2"/>
    <property type="match status" value="1"/>
</dbReference>
<dbReference type="STRING" id="1802407.A3I40_03305"/>
<dbReference type="CDD" id="cd05403">
    <property type="entry name" value="NT_KNTase_like"/>
    <property type="match status" value="1"/>
</dbReference>
<dbReference type="SUPFAM" id="SSF81301">
    <property type="entry name" value="Nucleotidyltransferase"/>
    <property type="match status" value="1"/>
</dbReference>
<name>A0A1F7V893_9BACT</name>
<reference evidence="2 3" key="1">
    <citation type="journal article" date="2016" name="Nat. Commun.">
        <title>Thousands of microbial genomes shed light on interconnected biogeochemical processes in an aquifer system.</title>
        <authorList>
            <person name="Anantharaman K."/>
            <person name="Brown C.T."/>
            <person name="Hug L.A."/>
            <person name="Sharon I."/>
            <person name="Castelle C.J."/>
            <person name="Probst A.J."/>
            <person name="Thomas B.C."/>
            <person name="Singh A."/>
            <person name="Wilkins M.J."/>
            <person name="Karaoz U."/>
            <person name="Brodie E.L."/>
            <person name="Williams K.H."/>
            <person name="Hubbard S.S."/>
            <person name="Banfield J.F."/>
        </authorList>
    </citation>
    <scope>NUCLEOTIDE SEQUENCE [LARGE SCALE GENOMIC DNA]</scope>
</reference>
<proteinExistence type="predicted"/>
<evidence type="ECO:0000259" key="1">
    <source>
        <dbReference type="Pfam" id="PF18765"/>
    </source>
</evidence>
<dbReference type="InterPro" id="IPR041633">
    <property type="entry name" value="Polbeta"/>
</dbReference>
<dbReference type="Proteomes" id="UP000178723">
    <property type="component" value="Unassembled WGS sequence"/>
</dbReference>
<evidence type="ECO:0000313" key="2">
    <source>
        <dbReference type="EMBL" id="OGL86782.1"/>
    </source>
</evidence>